<dbReference type="GO" id="GO:0007165">
    <property type="term" value="P:signal transduction"/>
    <property type="evidence" value="ECO:0007669"/>
    <property type="project" value="UniProtKB-KW"/>
</dbReference>
<evidence type="ECO:0000256" key="3">
    <source>
        <dbReference type="ARBA" id="ARBA00022692"/>
    </source>
</evidence>
<dbReference type="KEGG" id="dam:107037645"/>
<protein>
    <recommendedName>
        <fullName evidence="9">Odorant receptor</fullName>
    </recommendedName>
</protein>
<comment type="caution">
    <text evidence="9">Lacks conserved residue(s) required for the propagation of feature annotation.</text>
</comment>
<evidence type="ECO:0000256" key="4">
    <source>
        <dbReference type="ARBA" id="ARBA00022725"/>
    </source>
</evidence>
<comment type="subcellular location">
    <subcellularLocation>
        <location evidence="9">Cell membrane</location>
        <topology evidence="9">Multi-pass membrane protein</topology>
    </subcellularLocation>
    <subcellularLocation>
        <location evidence="1">Membrane</location>
        <topology evidence="1">Multi-pass membrane protein</topology>
    </subcellularLocation>
</comment>
<keyword evidence="4 9" id="KW-0552">Olfaction</keyword>
<evidence type="ECO:0000256" key="7">
    <source>
        <dbReference type="ARBA" id="ARBA00023170"/>
    </source>
</evidence>
<dbReference type="GeneID" id="107037645"/>
<dbReference type="EMBL" id="ML158611">
    <property type="protein sequence ID" value="THK33014.1"/>
    <property type="molecule type" value="Genomic_DNA"/>
</dbReference>
<keyword evidence="11" id="KW-1185">Reference proteome</keyword>
<name>A0A4E0RQF5_9HYME</name>
<evidence type="ECO:0000256" key="8">
    <source>
        <dbReference type="ARBA" id="ARBA00023224"/>
    </source>
</evidence>
<keyword evidence="7 9" id="KW-0675">Receptor</keyword>
<dbReference type="Pfam" id="PF02949">
    <property type="entry name" value="7tm_6"/>
    <property type="match status" value="1"/>
</dbReference>
<organism evidence="10 11">
    <name type="scientific">Diachasma alloeum</name>
    <dbReference type="NCBI Taxonomy" id="454923"/>
    <lineage>
        <taxon>Eukaryota</taxon>
        <taxon>Metazoa</taxon>
        <taxon>Ecdysozoa</taxon>
        <taxon>Arthropoda</taxon>
        <taxon>Hexapoda</taxon>
        <taxon>Insecta</taxon>
        <taxon>Pterygota</taxon>
        <taxon>Neoptera</taxon>
        <taxon>Endopterygota</taxon>
        <taxon>Hymenoptera</taxon>
        <taxon>Apocrita</taxon>
        <taxon>Ichneumonoidea</taxon>
        <taxon>Braconidae</taxon>
        <taxon>Opiinae</taxon>
        <taxon>Diachasma</taxon>
    </lineage>
</organism>
<feature type="transmembrane region" description="Helical" evidence="9">
    <location>
        <begin position="305"/>
        <end position="328"/>
    </location>
</feature>
<comment type="similarity">
    <text evidence="9">Belongs to the insect chemoreceptor superfamily. Heteromeric odorant receptor channel (TC 1.A.69) family.</text>
</comment>
<dbReference type="PANTHER" id="PTHR21137">
    <property type="entry name" value="ODORANT RECEPTOR"/>
    <property type="match status" value="1"/>
</dbReference>
<evidence type="ECO:0000256" key="9">
    <source>
        <dbReference type="RuleBase" id="RU351113"/>
    </source>
</evidence>
<keyword evidence="3 9" id="KW-0812">Transmembrane</keyword>
<evidence type="ECO:0000313" key="10">
    <source>
        <dbReference type="EMBL" id="THK33014.1"/>
    </source>
</evidence>
<keyword evidence="2 9" id="KW-0716">Sensory transduction</keyword>
<dbReference type="OrthoDB" id="8185860at2759"/>
<evidence type="ECO:0000313" key="11">
    <source>
        <dbReference type="Proteomes" id="UP000297026"/>
    </source>
</evidence>
<dbReference type="PANTHER" id="PTHR21137:SF42">
    <property type="entry name" value="ODORANT RECEPTOR 83A"/>
    <property type="match status" value="1"/>
</dbReference>
<dbReference type="GO" id="GO:0004984">
    <property type="term" value="F:olfactory receptor activity"/>
    <property type="evidence" value="ECO:0007669"/>
    <property type="project" value="InterPro"/>
</dbReference>
<dbReference type="Proteomes" id="UP000297026">
    <property type="component" value="Unassembled WGS sequence"/>
</dbReference>
<accession>A0A4E0RQF5</accession>
<dbReference type="GO" id="GO:0005886">
    <property type="term" value="C:plasma membrane"/>
    <property type="evidence" value="ECO:0007669"/>
    <property type="project" value="UniProtKB-SubCell"/>
</dbReference>
<dbReference type="AlphaFoldDB" id="A0A4E0RQF5"/>
<evidence type="ECO:0000256" key="2">
    <source>
        <dbReference type="ARBA" id="ARBA00022606"/>
    </source>
</evidence>
<keyword evidence="5 9" id="KW-1133">Transmembrane helix</keyword>
<evidence type="ECO:0000256" key="6">
    <source>
        <dbReference type="ARBA" id="ARBA00023136"/>
    </source>
</evidence>
<proteinExistence type="inferred from homology"/>
<reference evidence="10" key="1">
    <citation type="submission" date="2019-02" db="EMBL/GenBank/DDBJ databases">
        <title>Genome of the parasitoid wasp Diachasma alloeum, an emerging model for ecological speciation and transitions to asexual reproduction.</title>
        <authorList>
            <person name="Robertson H.M."/>
            <person name="Walden K.K."/>
            <person name="Tvedte E.S."/>
            <person name="Hood G.R."/>
            <person name="Feder J.L."/>
            <person name="Forbes A.A."/>
            <person name="Logsdon J.M."/>
            <person name="Mcelroy K.E."/>
        </authorList>
    </citation>
    <scope>NUCLEOTIDE SEQUENCE [LARGE SCALE GENOMIC DNA]</scope>
    <source>
        <strain evidence="10">Michigan</strain>
    </source>
</reference>
<feature type="transmembrane region" description="Helical" evidence="9">
    <location>
        <begin position="276"/>
        <end position="298"/>
    </location>
</feature>
<keyword evidence="8 9" id="KW-0807">Transducer</keyword>
<dbReference type="InterPro" id="IPR004117">
    <property type="entry name" value="7tm6_olfct_rcpt"/>
</dbReference>
<feature type="transmembrane region" description="Helical" evidence="9">
    <location>
        <begin position="133"/>
        <end position="155"/>
    </location>
</feature>
<gene>
    <name evidence="10" type="primary">Or33</name>
    <name evidence="10" type="ORF">DALL_DALL000184</name>
</gene>
<evidence type="ECO:0000256" key="1">
    <source>
        <dbReference type="ARBA" id="ARBA00004141"/>
    </source>
</evidence>
<dbReference type="CTD" id="23687782"/>
<evidence type="ECO:0000256" key="5">
    <source>
        <dbReference type="ARBA" id="ARBA00022989"/>
    </source>
</evidence>
<dbReference type="GO" id="GO:0005549">
    <property type="term" value="F:odorant binding"/>
    <property type="evidence" value="ECO:0007669"/>
    <property type="project" value="InterPro"/>
</dbReference>
<sequence length="407" mass="46374">MIMEVEASREADLWPSDTTYALGYYKLLGRGLGIWPLESRGFMPNAKMLFVIIIQLWMSISLTKKLLIKGNCGSVTDNVDALSLIFCGFLTVMKVAIPRIHQKNMLIVVDSAIKDWSSVVSDKPRSVMKKYAYIGRLVFLVQMCGVYAAGFPLIFLKLPFINALWNDPEDNVTVREVPIGPRCWIPDDVSTYRYVGDYILQSVQLLVVCTAYIGCDTYFFGIAMHVCGQFEVLHMNVRRLDGTKDSLWRRQKLNDFVRRHNHLLQLAHNFEETFNVIILAQVGVDTLLVCISGIALLMSLSSGDLVIISGLIIRIYLVNVQLFMYSYVGEKLSTNAENLSVAVYNCPWYDMPRNIVKDMRFIIMRTNYRFNLTAGKLYSMNIENFKTMLTKIGSCFSVLRLVFQESA</sequence>
<keyword evidence="6 9" id="KW-0472">Membrane</keyword>